<feature type="domain" description="HAMP" evidence="11">
    <location>
        <begin position="330"/>
        <end position="383"/>
    </location>
</feature>
<dbReference type="SUPFAM" id="SSF58104">
    <property type="entry name" value="Methyl-accepting chemotaxis protein (MCP) signaling domain"/>
    <property type="match status" value="1"/>
</dbReference>
<name>A0ABU0YG74_9PROT</name>
<feature type="transmembrane region" description="Helical" evidence="8">
    <location>
        <begin position="21"/>
        <end position="44"/>
    </location>
</feature>
<keyword evidence="6" id="KW-0175">Coiled coil</keyword>
<keyword evidence="13" id="KW-1185">Reference proteome</keyword>
<evidence type="ECO:0000259" key="9">
    <source>
        <dbReference type="PROSITE" id="PS50111"/>
    </source>
</evidence>
<dbReference type="SMART" id="SM01358">
    <property type="entry name" value="HBM"/>
    <property type="match status" value="1"/>
</dbReference>
<dbReference type="InterPro" id="IPR000727">
    <property type="entry name" value="T_SNARE_dom"/>
</dbReference>
<dbReference type="SMART" id="SM00304">
    <property type="entry name" value="HAMP"/>
    <property type="match status" value="1"/>
</dbReference>
<dbReference type="SMART" id="SM00397">
    <property type="entry name" value="t_SNARE"/>
    <property type="match status" value="2"/>
</dbReference>
<evidence type="ECO:0000256" key="5">
    <source>
        <dbReference type="PROSITE-ProRule" id="PRU00284"/>
    </source>
</evidence>
<dbReference type="Gene3D" id="6.10.340.10">
    <property type="match status" value="1"/>
</dbReference>
<dbReference type="Pfam" id="PF00015">
    <property type="entry name" value="MCPsignal"/>
    <property type="match status" value="1"/>
</dbReference>
<dbReference type="Gene3D" id="1.10.287.950">
    <property type="entry name" value="Methyl-accepting chemotaxis protein"/>
    <property type="match status" value="1"/>
</dbReference>
<keyword evidence="3 5" id="KW-0807">Transducer</keyword>
<evidence type="ECO:0000256" key="7">
    <source>
        <dbReference type="SAM" id="MobiDB-lite"/>
    </source>
</evidence>
<reference evidence="13" key="1">
    <citation type="submission" date="2023-08" db="EMBL/GenBank/DDBJ databases">
        <title>Rhodospirillaceae gen. nov., a novel taxon isolated from the Yangtze River Yuezi River estuary sludge.</title>
        <authorList>
            <person name="Ruan L."/>
        </authorList>
    </citation>
    <scope>NUCLEOTIDE SEQUENCE [LARGE SCALE GENOMIC DNA]</scope>
    <source>
        <strain evidence="13">R-7</strain>
    </source>
</reference>
<evidence type="ECO:0000313" key="13">
    <source>
        <dbReference type="Proteomes" id="UP001230156"/>
    </source>
</evidence>
<evidence type="ECO:0000256" key="2">
    <source>
        <dbReference type="ARBA" id="ARBA00022519"/>
    </source>
</evidence>
<feature type="domain" description="Methyl-accepting transducer" evidence="9">
    <location>
        <begin position="416"/>
        <end position="659"/>
    </location>
</feature>
<dbReference type="SMART" id="SM00283">
    <property type="entry name" value="MA"/>
    <property type="match status" value="1"/>
</dbReference>
<evidence type="ECO:0000256" key="8">
    <source>
        <dbReference type="SAM" id="Phobius"/>
    </source>
</evidence>
<dbReference type="RefSeq" id="WP_379954125.1">
    <property type="nucleotide sequence ID" value="NZ_JAUYVI010000001.1"/>
</dbReference>
<evidence type="ECO:0000259" key="10">
    <source>
        <dbReference type="PROSITE" id="PS50192"/>
    </source>
</evidence>
<feature type="domain" description="T-SNARE coiled-coil homology" evidence="10">
    <location>
        <begin position="575"/>
        <end position="637"/>
    </location>
</feature>
<dbReference type="EMBL" id="JAUYVI010000001">
    <property type="protein sequence ID" value="MDQ7246729.1"/>
    <property type="molecule type" value="Genomic_DNA"/>
</dbReference>
<evidence type="ECO:0000313" key="12">
    <source>
        <dbReference type="EMBL" id="MDQ7246729.1"/>
    </source>
</evidence>
<keyword evidence="2" id="KW-1003">Cell membrane</keyword>
<dbReference type="CDD" id="cd06225">
    <property type="entry name" value="HAMP"/>
    <property type="match status" value="1"/>
</dbReference>
<dbReference type="InterPro" id="IPR004089">
    <property type="entry name" value="MCPsignal_dom"/>
</dbReference>
<feature type="region of interest" description="Disordered" evidence="7">
    <location>
        <begin position="433"/>
        <end position="457"/>
    </location>
</feature>
<dbReference type="PROSITE" id="PS50885">
    <property type="entry name" value="HAMP"/>
    <property type="match status" value="1"/>
</dbReference>
<feature type="coiled-coil region" evidence="6">
    <location>
        <begin position="90"/>
        <end position="117"/>
    </location>
</feature>
<dbReference type="PROSITE" id="PS50192">
    <property type="entry name" value="T_SNARE"/>
    <property type="match status" value="1"/>
</dbReference>
<evidence type="ECO:0000256" key="1">
    <source>
        <dbReference type="ARBA" id="ARBA00004429"/>
    </source>
</evidence>
<gene>
    <name evidence="12" type="ORF">Q8A70_03590</name>
</gene>
<dbReference type="PANTHER" id="PTHR32089:SF112">
    <property type="entry name" value="LYSOZYME-LIKE PROTEIN-RELATED"/>
    <property type="match status" value="1"/>
</dbReference>
<sequence>MIALRSANDKTFLGNIKVRTKILGGSGLILLALAVVGGLAFLSFSKVANDFDEFSEVASLEGLSQELAGNFSGLTSDASEFLLTGDAAILAKAEELAKEMTETVGKAKAKARSAKEAKEIDEVGAIIATFSEEFRKVGELTSEQSTLVDQVILVNAAKLMADMETMSRKSAAEGNANALVISRTAEVALARGHGALATVLGLDKKEALKLFEDSFHELEQAITGLDKATQGTDMRPIFEELATLTKAYHQAAEKAVEDHEVLAELIETEMLKQSDEAKAKLNALSEDVGKEEEGLRAALTETIGNTEVTIVVVAVLGFAIGIVVSLLVASGIAKPVILMAGVMKALGEGDRTIEVPAKGNRDEIGDMAKSVQVFKEGLIEAEQLRAAQEAEQQRQIERGKRMEVLVADFDRMIGEVVGTVSAAATELQSTAESLSATAEETSRQSNAVSAASEEMTQNVQTVASATEELSASIHEISNQVTESNRIVGNAVREAEDTNDKVRGLSEAAQKIGAVVTLINAIASQTNLLALNATIEAARAGEAGKGFAVVASEVKNLATQTAKATEEIAGQIKSIQDSTDASAEAIRSITQTITRVNEISTAIASAVEEQGAATQEISRNVQEAATGTSEVASNITGVHEASQQTSAGSTQVLSAAGELARNGARLKKEVEGFLYSVRAL</sequence>
<evidence type="ECO:0000256" key="3">
    <source>
        <dbReference type="ARBA" id="ARBA00023224"/>
    </source>
</evidence>
<keyword evidence="8" id="KW-0812">Transmembrane</keyword>
<dbReference type="PROSITE" id="PS50111">
    <property type="entry name" value="CHEMOTAXIS_TRANSDUC_2"/>
    <property type="match status" value="1"/>
</dbReference>
<dbReference type="InterPro" id="IPR032255">
    <property type="entry name" value="HBM"/>
</dbReference>
<dbReference type="Pfam" id="PF00672">
    <property type="entry name" value="HAMP"/>
    <property type="match status" value="1"/>
</dbReference>
<evidence type="ECO:0000256" key="6">
    <source>
        <dbReference type="SAM" id="Coils"/>
    </source>
</evidence>
<organism evidence="12 13">
    <name type="scientific">Dongia sedimenti</name>
    <dbReference type="NCBI Taxonomy" id="3064282"/>
    <lineage>
        <taxon>Bacteria</taxon>
        <taxon>Pseudomonadati</taxon>
        <taxon>Pseudomonadota</taxon>
        <taxon>Alphaproteobacteria</taxon>
        <taxon>Rhodospirillales</taxon>
        <taxon>Dongiaceae</taxon>
        <taxon>Dongia</taxon>
    </lineage>
</organism>
<keyword evidence="8" id="KW-1133">Transmembrane helix</keyword>
<feature type="transmembrane region" description="Helical" evidence="8">
    <location>
        <begin position="308"/>
        <end position="329"/>
    </location>
</feature>
<dbReference type="InterPro" id="IPR003660">
    <property type="entry name" value="HAMP_dom"/>
</dbReference>
<comment type="subcellular location">
    <subcellularLocation>
        <location evidence="1">Cell inner membrane</location>
        <topology evidence="1">Multi-pass membrane protein</topology>
    </subcellularLocation>
</comment>
<keyword evidence="8" id="KW-0472">Membrane</keyword>
<dbReference type="PANTHER" id="PTHR32089">
    <property type="entry name" value="METHYL-ACCEPTING CHEMOTAXIS PROTEIN MCPB"/>
    <property type="match status" value="1"/>
</dbReference>
<keyword evidence="2" id="KW-0997">Cell inner membrane</keyword>
<dbReference type="Proteomes" id="UP001230156">
    <property type="component" value="Unassembled WGS sequence"/>
</dbReference>
<accession>A0ABU0YG74</accession>
<evidence type="ECO:0000259" key="11">
    <source>
        <dbReference type="PROSITE" id="PS50885"/>
    </source>
</evidence>
<comment type="similarity">
    <text evidence="4">Belongs to the methyl-accepting chemotaxis (MCP) protein family.</text>
</comment>
<evidence type="ECO:0000256" key="4">
    <source>
        <dbReference type="ARBA" id="ARBA00029447"/>
    </source>
</evidence>
<protein>
    <submittedName>
        <fullName evidence="12">HAMP domain-containing methyl-accepting chemotaxis protein</fullName>
    </submittedName>
</protein>
<proteinExistence type="inferred from homology"/>
<comment type="caution">
    <text evidence="12">The sequence shown here is derived from an EMBL/GenBank/DDBJ whole genome shotgun (WGS) entry which is preliminary data.</text>
</comment>